<dbReference type="EMBL" id="CP025491">
    <property type="protein sequence ID" value="AUH73821.1"/>
    <property type="molecule type" value="Genomic_DNA"/>
</dbReference>
<sequence length="355" mass="41507">MFIVDNSGQGNCLYYAYSISLMYYLRSKNNSKITENIFNKLNLKEEQKGLLSNLLDKKPHQEFTPKEIQTVIEPNLGRALRELTSEFKKNEFLTTPESSSLFSSAGYFMEFCLKQEAVNKYTEIADLIYNQFDKMEESEIFQVPNIKNAMQNFAKEMLPEIINEFQIQWSESYKLLKQQKIVLNDSVIVHHKTIVLNKFIQEKTMEFFIMNQNKHLDLYIKHLKTDFVWGSLEDLTNLHRAIQGEHAEYNKNGAVDIFYDVEINLQIYSNDTNIQQETSIADIIINNQDNTHWVSIIPDNVFQPPAVITKQSDQPPKSKDNPVTSYKKELTKQMVEYEDTELKNIIDLCEGKPYF</sequence>
<evidence type="ECO:0000313" key="2">
    <source>
        <dbReference type="Proteomes" id="UP000234343"/>
    </source>
</evidence>
<reference evidence="1 2" key="1">
    <citation type="submission" date="2017-12" db="EMBL/GenBank/DDBJ databases">
        <title>Legionella sainthelensi LA01-117, whole genome sequence of a clinical isolate from New Zealand.</title>
        <authorList>
            <person name="Cree S.L."/>
            <person name="Slow S."/>
            <person name="Kennedy M.A."/>
            <person name="Murdoch D.R."/>
            <person name="Biggs P.J."/>
            <person name="Anderson T."/>
        </authorList>
    </citation>
    <scope>NUCLEOTIDE SEQUENCE [LARGE SCALE GENOMIC DNA]</scope>
    <source>
        <strain evidence="1 2">LA01-117</strain>
    </source>
</reference>
<gene>
    <name evidence="1" type="ORF">CAB17_18565</name>
</gene>
<proteinExistence type="predicted"/>
<keyword evidence="2" id="KW-1185">Reference proteome</keyword>
<evidence type="ECO:0000313" key="1">
    <source>
        <dbReference type="EMBL" id="AUH73821.1"/>
    </source>
</evidence>
<evidence type="ECO:0008006" key="3">
    <source>
        <dbReference type="Google" id="ProtNLM"/>
    </source>
</evidence>
<dbReference type="Proteomes" id="UP000234343">
    <property type="component" value="Chromosome"/>
</dbReference>
<dbReference type="KEGG" id="lsh:CAB17_18565"/>
<dbReference type="AlphaFoldDB" id="A0A2H5FQK0"/>
<accession>A0A2H5FQK0</accession>
<protein>
    <recommendedName>
        <fullName evidence="3">Dot/Icm T4SS effector</fullName>
    </recommendedName>
</protein>
<organism evidence="1 2">
    <name type="scientific">Legionella sainthelensi</name>
    <dbReference type="NCBI Taxonomy" id="28087"/>
    <lineage>
        <taxon>Bacteria</taxon>
        <taxon>Pseudomonadati</taxon>
        <taxon>Pseudomonadota</taxon>
        <taxon>Gammaproteobacteria</taxon>
        <taxon>Legionellales</taxon>
        <taxon>Legionellaceae</taxon>
        <taxon>Legionella</taxon>
    </lineage>
</organism>
<name>A0A2H5FQK0_9GAMM</name>